<evidence type="ECO:0000313" key="3">
    <source>
        <dbReference type="Proteomes" id="UP001302676"/>
    </source>
</evidence>
<feature type="compositionally biased region" description="Basic residues" evidence="1">
    <location>
        <begin position="661"/>
        <end position="676"/>
    </location>
</feature>
<dbReference type="EMBL" id="MU853556">
    <property type="protein sequence ID" value="KAK4147593.1"/>
    <property type="molecule type" value="Genomic_DNA"/>
</dbReference>
<feature type="compositionally biased region" description="Basic and acidic residues" evidence="1">
    <location>
        <begin position="626"/>
        <end position="642"/>
    </location>
</feature>
<sequence>MFLHSGASLHGHEYSSRTPPNAAQSPAHLRGPLLRSAFSPPKQRSRVAADGTRSPVLRQRPASDYIPRESSAVVRFQEPQDNDDSLPPTPSVNDEPASESELSDVTSLDGAAFAPSPRRRRTRRAARTSTTYYLGYPAPRIIGKTKVVRKVFLPRLLLQLQEVSAEGRSKPVLEVFPASRIAGPARSAKRFPGISEVKRHLGFDDIVLVRRDDDDTSGDGTESDQEDSMDWRNPVAVYSPLKHSEEAEIVLDDGSVWLAKLLPNGCFDFVYTDSGGETTNVRWARRNPTPATTPTTDASSSSVASQARYTFSIINPLTRRHPVMATLTPSTLEVQDTYTSVSTSHARHPPVTRASRSQSVTSSPSFTRTPPYSPSNISSVGSTSTNDSENDSGVWIPSSPSYESRRTTHQIDEATKSLISVTALWVCLRAGWSQSYNSIHATAHSESTAASSSSVTTASHRAGRSRRNTWTTRSSTSDTPRPTDRPLSGGGDPSRGFGCDAVVSKGVFKRHSLPAQSADTSSGLNSHNTSAAPTPVISRASTPVQNAPTISPVPAGTAKSPPRRAISSTGTAFIRGRRLGSSSFSAMNSAGEEEGGEVIDDITTTTAQETETPVVHVPPKIAEAPKSTKKDKTKRTSKEKEAGGLSLAGHGGDSGKAAAAAKKKPGMRSRLARWFHKLGPTTSR</sequence>
<feature type="region of interest" description="Disordered" evidence="1">
    <location>
        <begin position="1"/>
        <end position="126"/>
    </location>
</feature>
<feature type="region of interest" description="Disordered" evidence="1">
    <location>
        <begin position="541"/>
        <end position="566"/>
    </location>
</feature>
<feature type="compositionally biased region" description="Polar residues" evidence="1">
    <location>
        <begin position="354"/>
        <end position="387"/>
    </location>
</feature>
<feature type="compositionally biased region" description="Low complexity" evidence="1">
    <location>
        <begin position="286"/>
        <end position="305"/>
    </location>
</feature>
<dbReference type="RefSeq" id="XP_062640964.1">
    <property type="nucleotide sequence ID" value="XM_062779324.1"/>
</dbReference>
<dbReference type="GeneID" id="87815937"/>
<reference evidence="2" key="1">
    <citation type="journal article" date="2023" name="Mol. Phylogenet. Evol.">
        <title>Genome-scale phylogeny and comparative genomics of the fungal order Sordariales.</title>
        <authorList>
            <person name="Hensen N."/>
            <person name="Bonometti L."/>
            <person name="Westerberg I."/>
            <person name="Brannstrom I.O."/>
            <person name="Guillou S."/>
            <person name="Cros-Aarteil S."/>
            <person name="Calhoun S."/>
            <person name="Haridas S."/>
            <person name="Kuo A."/>
            <person name="Mondo S."/>
            <person name="Pangilinan J."/>
            <person name="Riley R."/>
            <person name="LaButti K."/>
            <person name="Andreopoulos B."/>
            <person name="Lipzen A."/>
            <person name="Chen C."/>
            <person name="Yan M."/>
            <person name="Daum C."/>
            <person name="Ng V."/>
            <person name="Clum A."/>
            <person name="Steindorff A."/>
            <person name="Ohm R.A."/>
            <person name="Martin F."/>
            <person name="Silar P."/>
            <person name="Natvig D.O."/>
            <person name="Lalanne C."/>
            <person name="Gautier V."/>
            <person name="Ament-Velasquez S.L."/>
            <person name="Kruys A."/>
            <person name="Hutchinson M.I."/>
            <person name="Powell A.J."/>
            <person name="Barry K."/>
            <person name="Miller A.N."/>
            <person name="Grigoriev I.V."/>
            <person name="Debuchy R."/>
            <person name="Gladieux P."/>
            <person name="Hiltunen Thoren M."/>
            <person name="Johannesson H."/>
        </authorList>
    </citation>
    <scope>NUCLEOTIDE SEQUENCE</scope>
    <source>
        <strain evidence="2">CBS 141.50</strain>
    </source>
</reference>
<organism evidence="2 3">
    <name type="scientific">Dichotomopilus funicola</name>
    <dbReference type="NCBI Taxonomy" id="1934379"/>
    <lineage>
        <taxon>Eukaryota</taxon>
        <taxon>Fungi</taxon>
        <taxon>Dikarya</taxon>
        <taxon>Ascomycota</taxon>
        <taxon>Pezizomycotina</taxon>
        <taxon>Sordariomycetes</taxon>
        <taxon>Sordariomycetidae</taxon>
        <taxon>Sordariales</taxon>
        <taxon>Chaetomiaceae</taxon>
        <taxon>Dichotomopilus</taxon>
    </lineage>
</organism>
<accession>A0AAN6ZRJ7</accession>
<evidence type="ECO:0000256" key="1">
    <source>
        <dbReference type="SAM" id="MobiDB-lite"/>
    </source>
</evidence>
<gene>
    <name evidence="2" type="ORF">C8A04DRAFT_24852</name>
</gene>
<comment type="caution">
    <text evidence="2">The sequence shown here is derived from an EMBL/GenBank/DDBJ whole genome shotgun (WGS) entry which is preliminary data.</text>
</comment>
<feature type="region of interest" description="Disordered" evidence="1">
    <location>
        <begin position="280"/>
        <end position="305"/>
    </location>
</feature>
<protein>
    <submittedName>
        <fullName evidence="2">Uncharacterized protein</fullName>
    </submittedName>
</protein>
<feature type="region of interest" description="Disordered" evidence="1">
    <location>
        <begin position="620"/>
        <end position="684"/>
    </location>
</feature>
<proteinExistence type="predicted"/>
<feature type="compositionally biased region" description="Low complexity" evidence="1">
    <location>
        <begin position="468"/>
        <end position="480"/>
    </location>
</feature>
<feature type="compositionally biased region" description="Basic residues" evidence="1">
    <location>
        <begin position="117"/>
        <end position="126"/>
    </location>
</feature>
<reference evidence="2" key="2">
    <citation type="submission" date="2023-05" db="EMBL/GenBank/DDBJ databases">
        <authorList>
            <consortium name="Lawrence Berkeley National Laboratory"/>
            <person name="Steindorff A."/>
            <person name="Hensen N."/>
            <person name="Bonometti L."/>
            <person name="Westerberg I."/>
            <person name="Brannstrom I.O."/>
            <person name="Guillou S."/>
            <person name="Cros-Aarteil S."/>
            <person name="Calhoun S."/>
            <person name="Haridas S."/>
            <person name="Kuo A."/>
            <person name="Mondo S."/>
            <person name="Pangilinan J."/>
            <person name="Riley R."/>
            <person name="Labutti K."/>
            <person name="Andreopoulos B."/>
            <person name="Lipzen A."/>
            <person name="Chen C."/>
            <person name="Yanf M."/>
            <person name="Daum C."/>
            <person name="Ng V."/>
            <person name="Clum A."/>
            <person name="Ohm R."/>
            <person name="Martin F."/>
            <person name="Silar P."/>
            <person name="Natvig D."/>
            <person name="Lalanne C."/>
            <person name="Gautier V."/>
            <person name="Ament-Velasquez S.L."/>
            <person name="Kruys A."/>
            <person name="Hutchinson M.I."/>
            <person name="Powell A.J."/>
            <person name="Barry K."/>
            <person name="Miller A.N."/>
            <person name="Grigoriev I.V."/>
            <person name="Debuchy R."/>
            <person name="Gladieux P."/>
            <person name="Thoren M.H."/>
            <person name="Johannesson H."/>
        </authorList>
    </citation>
    <scope>NUCLEOTIDE SEQUENCE</scope>
    <source>
        <strain evidence="2">CBS 141.50</strain>
    </source>
</reference>
<keyword evidence="3" id="KW-1185">Reference proteome</keyword>
<name>A0AAN6ZRJ7_9PEZI</name>
<feature type="region of interest" description="Disordered" evidence="1">
    <location>
        <begin position="444"/>
        <end position="498"/>
    </location>
</feature>
<feature type="compositionally biased region" description="Low complexity" evidence="1">
    <location>
        <begin position="444"/>
        <end position="460"/>
    </location>
</feature>
<feature type="region of interest" description="Disordered" evidence="1">
    <location>
        <begin position="338"/>
        <end position="408"/>
    </location>
</feature>
<dbReference type="Proteomes" id="UP001302676">
    <property type="component" value="Unassembled WGS sequence"/>
</dbReference>
<dbReference type="AlphaFoldDB" id="A0AAN6ZRJ7"/>
<evidence type="ECO:0000313" key="2">
    <source>
        <dbReference type="EMBL" id="KAK4147593.1"/>
    </source>
</evidence>